<dbReference type="Pfam" id="PF00072">
    <property type="entry name" value="Response_reg"/>
    <property type="match status" value="1"/>
</dbReference>
<name>A0A1C0YU99_9BACL</name>
<dbReference type="Pfam" id="PF04397">
    <property type="entry name" value="LytTR"/>
    <property type="match status" value="1"/>
</dbReference>
<dbReference type="InterPro" id="IPR007492">
    <property type="entry name" value="LytTR_DNA-bd_dom"/>
</dbReference>
<dbReference type="PROSITE" id="PS50930">
    <property type="entry name" value="HTH_LYTTR"/>
    <property type="match status" value="1"/>
</dbReference>
<evidence type="ECO:0000256" key="1">
    <source>
        <dbReference type="PROSITE-ProRule" id="PRU00169"/>
    </source>
</evidence>
<evidence type="ECO:0008006" key="6">
    <source>
        <dbReference type="Google" id="ProtNLM"/>
    </source>
</evidence>
<dbReference type="InterPro" id="IPR001789">
    <property type="entry name" value="Sig_transdc_resp-reg_receiver"/>
</dbReference>
<feature type="domain" description="Response regulatory" evidence="2">
    <location>
        <begin position="2"/>
        <end position="113"/>
    </location>
</feature>
<dbReference type="SMART" id="SM00448">
    <property type="entry name" value="REC"/>
    <property type="match status" value="1"/>
</dbReference>
<dbReference type="PANTHER" id="PTHR37299:SF1">
    <property type="entry name" value="STAGE 0 SPORULATION PROTEIN A HOMOLOG"/>
    <property type="match status" value="1"/>
</dbReference>
<dbReference type="GO" id="GO:0000156">
    <property type="term" value="F:phosphorelay response regulator activity"/>
    <property type="evidence" value="ECO:0007669"/>
    <property type="project" value="InterPro"/>
</dbReference>
<dbReference type="PANTHER" id="PTHR37299">
    <property type="entry name" value="TRANSCRIPTIONAL REGULATOR-RELATED"/>
    <property type="match status" value="1"/>
</dbReference>
<dbReference type="InterPro" id="IPR011006">
    <property type="entry name" value="CheY-like_superfamily"/>
</dbReference>
<keyword evidence="1" id="KW-0597">Phosphoprotein</keyword>
<dbReference type="RefSeq" id="WP_066464047.1">
    <property type="nucleotide sequence ID" value="NZ_MATO01000034.1"/>
</dbReference>
<accession>A0A1C0YU99</accession>
<evidence type="ECO:0000313" key="4">
    <source>
        <dbReference type="EMBL" id="OCS90704.1"/>
    </source>
</evidence>
<dbReference type="GO" id="GO:0003677">
    <property type="term" value="F:DNA binding"/>
    <property type="evidence" value="ECO:0007669"/>
    <property type="project" value="InterPro"/>
</dbReference>
<feature type="modified residue" description="4-aspartylphosphate" evidence="1">
    <location>
        <position position="50"/>
    </location>
</feature>
<dbReference type="AlphaFoldDB" id="A0A1C0YU99"/>
<organism evidence="4 5">
    <name type="scientific">Caryophanon latum</name>
    <dbReference type="NCBI Taxonomy" id="33977"/>
    <lineage>
        <taxon>Bacteria</taxon>
        <taxon>Bacillati</taxon>
        <taxon>Bacillota</taxon>
        <taxon>Bacilli</taxon>
        <taxon>Bacillales</taxon>
        <taxon>Caryophanaceae</taxon>
        <taxon>Caryophanon</taxon>
    </lineage>
</organism>
<keyword evidence="5" id="KW-1185">Reference proteome</keyword>
<reference evidence="4 5" key="1">
    <citation type="submission" date="2016-07" db="EMBL/GenBank/DDBJ databases">
        <title>Caryophanon latum genome sequencing.</title>
        <authorList>
            <person name="Verma A."/>
            <person name="Pal Y."/>
            <person name="Krishnamurthi S."/>
        </authorList>
    </citation>
    <scope>NUCLEOTIDE SEQUENCE [LARGE SCALE GENOMIC DNA]</scope>
    <source>
        <strain evidence="4 5">DSM 14151</strain>
    </source>
</reference>
<dbReference type="SUPFAM" id="SSF52172">
    <property type="entry name" value="CheY-like"/>
    <property type="match status" value="1"/>
</dbReference>
<feature type="domain" description="HTH LytTR-type" evidence="3">
    <location>
        <begin position="123"/>
        <end position="221"/>
    </location>
</feature>
<proteinExistence type="predicted"/>
<comment type="caution">
    <text evidence="4">The sequence shown here is derived from an EMBL/GenBank/DDBJ whole genome shotgun (WGS) entry which is preliminary data.</text>
</comment>
<dbReference type="EMBL" id="MATO01000034">
    <property type="protein sequence ID" value="OCS90704.1"/>
    <property type="molecule type" value="Genomic_DNA"/>
</dbReference>
<dbReference type="InterPro" id="IPR046947">
    <property type="entry name" value="LytR-like"/>
</dbReference>
<evidence type="ECO:0000313" key="5">
    <source>
        <dbReference type="Proteomes" id="UP000093482"/>
    </source>
</evidence>
<protein>
    <recommendedName>
        <fullName evidence="6">DNA-binding response regulator</fullName>
    </recommendedName>
</protein>
<dbReference type="PROSITE" id="PS50110">
    <property type="entry name" value="RESPONSE_REGULATORY"/>
    <property type="match status" value="1"/>
</dbReference>
<evidence type="ECO:0000259" key="2">
    <source>
        <dbReference type="PROSITE" id="PS50110"/>
    </source>
</evidence>
<dbReference type="Proteomes" id="UP000093482">
    <property type="component" value="Unassembled WGS sequence"/>
</dbReference>
<dbReference type="Gene3D" id="2.40.50.1020">
    <property type="entry name" value="LytTr DNA-binding domain"/>
    <property type="match status" value="1"/>
</dbReference>
<dbReference type="SMART" id="SM00850">
    <property type="entry name" value="LytTR"/>
    <property type="match status" value="1"/>
</dbReference>
<dbReference type="OrthoDB" id="9809318at2"/>
<evidence type="ECO:0000259" key="3">
    <source>
        <dbReference type="PROSITE" id="PS50930"/>
    </source>
</evidence>
<sequence>MLITICEDEPLVAEQLQRMIEDMFPALRVQLVTCRAELEAAEQAAIYLFDIELEQDNGLALAKDIRSAQPNAQIVFVTAHAQYVFEAFDAEPLHYLVKPVEQKKLQSVLQRAIDKCEEPVRTFTVTIGTETNVFDEAALYFAEAHGRKVSLHFADEVVTYYGQLSQLEQQLQGAFFRSHRSYIVNFAHMKRYDHTTITFTNGKVAYVSRHRYKAFVQAFCQRGVR</sequence>
<gene>
    <name evidence="4" type="ORF">A6K76_01235</name>
</gene>
<dbReference type="Gene3D" id="3.40.50.2300">
    <property type="match status" value="1"/>
</dbReference>